<dbReference type="SUPFAM" id="SSF51556">
    <property type="entry name" value="Metallo-dependent hydrolases"/>
    <property type="match status" value="1"/>
</dbReference>
<dbReference type="InterPro" id="IPR011059">
    <property type="entry name" value="Metal-dep_hydrolase_composite"/>
</dbReference>
<dbReference type="GO" id="GO:0006046">
    <property type="term" value="P:N-acetylglucosamine catabolic process"/>
    <property type="evidence" value="ECO:0007669"/>
    <property type="project" value="TreeGrafter"/>
</dbReference>
<dbReference type="PANTHER" id="PTHR11113">
    <property type="entry name" value="N-ACETYLGLUCOSAMINE-6-PHOSPHATE DEACETYLASE"/>
    <property type="match status" value="1"/>
</dbReference>
<evidence type="ECO:0000313" key="10">
    <source>
        <dbReference type="EMBL" id="TFU21853.1"/>
    </source>
</evidence>
<evidence type="ECO:0000256" key="3">
    <source>
        <dbReference type="ARBA" id="ARBA00022801"/>
    </source>
</evidence>
<keyword evidence="3 5" id="KW-0378">Hydrolase</keyword>
<feature type="binding site" evidence="8">
    <location>
        <position position="138"/>
    </location>
    <ligand>
        <name>Zn(2+)</name>
        <dbReference type="ChEBI" id="CHEBI:29105"/>
    </ligand>
</feature>
<dbReference type="SUPFAM" id="SSF51338">
    <property type="entry name" value="Composite domain of metallo-dependent hydrolases"/>
    <property type="match status" value="1"/>
</dbReference>
<evidence type="ECO:0000256" key="4">
    <source>
        <dbReference type="ARBA" id="ARBA00023277"/>
    </source>
</evidence>
<feature type="binding site" evidence="7">
    <location>
        <position position="236"/>
    </location>
    <ligand>
        <name>substrate</name>
    </ligand>
</feature>
<feature type="binding site" evidence="7">
    <location>
        <begin position="228"/>
        <end position="229"/>
    </location>
    <ligand>
        <name>substrate</name>
    </ligand>
</feature>
<feature type="active site" description="Proton donor/acceptor" evidence="6">
    <location>
        <position position="282"/>
    </location>
</feature>
<sequence>MPRTILFHSLPHLTPQSSPTVWVLVEGERLLAMGEGESWREELTADQLASAQVREAGNWLLAPGFTDIHCHGGGGTAFEDAPDVAPALRVHGQAGTSTLVASLVSNPLEQMQASMSQLLPLMDQKVPGQARLVGFHAEGPFISPAHKGAHAPEALRAPTPDALEQLWEASEGRLLQITLAPETDPGLATLQRCVELGIKVAVGHTDATYDQAKAAFNEGASLLTHTFNAMRPLHHRQPGPVAAAVDSPHVTLEVICDGIHVHGPMVRAAFALAPGRIALVTDAMAAAGCADGPYRLGSLAVEVQDSVARIRGTETIAGSTLTLARAVERAVAFGVPLGEAARAATSVPATALGLAEPADSYALLGPDGSLQGVLRG</sequence>
<feature type="domain" description="Amidohydrolase-related" evidence="9">
    <location>
        <begin position="61"/>
        <end position="356"/>
    </location>
</feature>
<dbReference type="InterPro" id="IPR006680">
    <property type="entry name" value="Amidohydro-rel"/>
</dbReference>
<evidence type="ECO:0000256" key="2">
    <source>
        <dbReference type="ARBA" id="ARBA00022723"/>
    </source>
</evidence>
<evidence type="ECO:0000256" key="5">
    <source>
        <dbReference type="PIRNR" id="PIRNR038994"/>
    </source>
</evidence>
<gene>
    <name evidence="10" type="ORF">E4U03_08045</name>
</gene>
<dbReference type="PANTHER" id="PTHR11113:SF14">
    <property type="entry name" value="N-ACETYLGLUCOSAMINE-6-PHOSPHATE DEACETYLASE"/>
    <property type="match status" value="1"/>
</dbReference>
<dbReference type="InterPro" id="IPR032466">
    <property type="entry name" value="Metal_Hydrolase"/>
</dbReference>
<organism evidence="10 11">
    <name type="scientific">Rothia nasimurium</name>
    <dbReference type="NCBI Taxonomy" id="85336"/>
    <lineage>
        <taxon>Bacteria</taxon>
        <taxon>Bacillati</taxon>
        <taxon>Actinomycetota</taxon>
        <taxon>Actinomycetes</taxon>
        <taxon>Micrococcales</taxon>
        <taxon>Micrococcaceae</taxon>
        <taxon>Rothia</taxon>
    </lineage>
</organism>
<evidence type="ECO:0000256" key="6">
    <source>
        <dbReference type="PIRSR" id="PIRSR038994-1"/>
    </source>
</evidence>
<comment type="similarity">
    <text evidence="1 5">Belongs to the metallo-dependent hydrolases superfamily. NagA family.</text>
</comment>
<comment type="caution">
    <text evidence="10">The sequence shown here is derived from an EMBL/GenBank/DDBJ whole genome shotgun (WGS) entry which is preliminary data.</text>
</comment>
<dbReference type="AlphaFoldDB" id="A0A4Y9F2K7"/>
<protein>
    <submittedName>
        <fullName evidence="10">N-acetylglucosamine-6-phosphate deacetylase</fullName>
    </submittedName>
</protein>
<feature type="binding site" evidence="8">
    <location>
        <position position="225"/>
    </location>
    <ligand>
        <name>Zn(2+)</name>
        <dbReference type="ChEBI" id="CHEBI:29105"/>
    </ligand>
</feature>
<dbReference type="InterPro" id="IPR003764">
    <property type="entry name" value="GlcNAc_6-P_deAcase"/>
</dbReference>
<dbReference type="Gene3D" id="3.20.20.140">
    <property type="entry name" value="Metal-dependent hydrolases"/>
    <property type="match status" value="1"/>
</dbReference>
<feature type="binding site" evidence="7">
    <location>
        <begin position="316"/>
        <end position="318"/>
    </location>
    <ligand>
        <name>substrate</name>
    </ligand>
</feature>
<dbReference type="OrthoDB" id="9776488at2"/>
<evidence type="ECO:0000259" key="9">
    <source>
        <dbReference type="Pfam" id="PF01979"/>
    </source>
</evidence>
<evidence type="ECO:0000313" key="11">
    <source>
        <dbReference type="Proteomes" id="UP000297951"/>
    </source>
</evidence>
<evidence type="ECO:0000256" key="7">
    <source>
        <dbReference type="PIRSR" id="PIRSR038994-2"/>
    </source>
</evidence>
<dbReference type="Gene3D" id="2.30.40.10">
    <property type="entry name" value="Urease, subunit C, domain 1"/>
    <property type="match status" value="1"/>
</dbReference>
<dbReference type="CDD" id="cd00854">
    <property type="entry name" value="NagA"/>
    <property type="match status" value="1"/>
</dbReference>
<dbReference type="STRING" id="85336.A7979_04175"/>
<evidence type="ECO:0000256" key="1">
    <source>
        <dbReference type="ARBA" id="ARBA00010716"/>
    </source>
</evidence>
<comment type="cofactor">
    <cofactor evidence="8">
        <name>a divalent metal cation</name>
        <dbReference type="ChEBI" id="CHEBI:60240"/>
    </cofactor>
    <text evidence="8">Binds 1 divalent metal cation per subunit.</text>
</comment>
<dbReference type="EMBL" id="SPQC01000026">
    <property type="protein sequence ID" value="TFU21853.1"/>
    <property type="molecule type" value="Genomic_DNA"/>
</dbReference>
<dbReference type="RefSeq" id="WP_135013033.1">
    <property type="nucleotide sequence ID" value="NZ_JADGLK010000026.1"/>
</dbReference>
<feature type="binding site" evidence="7">
    <location>
        <position position="149"/>
    </location>
    <ligand>
        <name>substrate</name>
    </ligand>
</feature>
<feature type="binding site" evidence="8">
    <location>
        <position position="204"/>
    </location>
    <ligand>
        <name>Zn(2+)</name>
        <dbReference type="ChEBI" id="CHEBI:29105"/>
    </ligand>
</feature>
<dbReference type="GO" id="GO:0046872">
    <property type="term" value="F:metal ion binding"/>
    <property type="evidence" value="ECO:0007669"/>
    <property type="project" value="UniProtKB-KW"/>
</dbReference>
<proteinExistence type="inferred from homology"/>
<dbReference type="Proteomes" id="UP000297951">
    <property type="component" value="Unassembled WGS sequence"/>
</dbReference>
<keyword evidence="2 8" id="KW-0479">Metal-binding</keyword>
<dbReference type="GO" id="GO:0008448">
    <property type="term" value="F:N-acetylglucosamine-6-phosphate deacetylase activity"/>
    <property type="evidence" value="ECO:0007669"/>
    <property type="project" value="InterPro"/>
</dbReference>
<dbReference type="Pfam" id="PF01979">
    <property type="entry name" value="Amidohydro_1"/>
    <property type="match status" value="1"/>
</dbReference>
<name>A0A4Y9F2K7_9MICC</name>
<evidence type="ECO:0000256" key="8">
    <source>
        <dbReference type="PIRSR" id="PIRSR038994-3"/>
    </source>
</evidence>
<feature type="binding site" evidence="7">
    <location>
        <position position="260"/>
    </location>
    <ligand>
        <name>substrate</name>
    </ligand>
</feature>
<keyword evidence="4 5" id="KW-0119">Carbohydrate metabolism</keyword>
<reference evidence="10 11" key="1">
    <citation type="submission" date="2019-03" db="EMBL/GenBank/DDBJ databases">
        <title>Diversity of the mouse oral microbiome.</title>
        <authorList>
            <person name="Joseph S."/>
            <person name="Aduse-Opoku J."/>
            <person name="Curtis M."/>
            <person name="Wade W."/>
            <person name="Hashim A."/>
        </authorList>
    </citation>
    <scope>NUCLEOTIDE SEQUENCE [LARGE SCALE GENOMIC DNA]</scope>
    <source>
        <strain evidence="11">irhom_31</strain>
    </source>
</reference>
<dbReference type="PIRSF" id="PIRSF038994">
    <property type="entry name" value="NagA"/>
    <property type="match status" value="1"/>
</dbReference>
<accession>A0A4Y9F2K7</accession>